<evidence type="ECO:0000256" key="1">
    <source>
        <dbReference type="SAM" id="MobiDB-lite"/>
    </source>
</evidence>
<feature type="region of interest" description="Disordered" evidence="1">
    <location>
        <begin position="1"/>
        <end position="25"/>
    </location>
</feature>
<keyword evidence="3" id="KW-1185">Reference proteome</keyword>
<sequence>MPTPNAREEASSSDAPGNNQRERVQPWKAFIAQTKESALGADVVTVKNGNGAGSSGVSEGPAAGESDTLPHVAA</sequence>
<feature type="compositionally biased region" description="Basic and acidic residues" evidence="1">
    <location>
        <begin position="1"/>
        <end position="10"/>
    </location>
</feature>
<gene>
    <name evidence="2" type="ORF">PT974_09433</name>
</gene>
<evidence type="ECO:0000313" key="3">
    <source>
        <dbReference type="Proteomes" id="UP001338125"/>
    </source>
</evidence>
<reference evidence="2 3" key="1">
    <citation type="submission" date="2024-01" db="EMBL/GenBank/DDBJ databases">
        <title>Complete genome of Cladobotryum mycophilum ATHUM6906.</title>
        <authorList>
            <person name="Christinaki A.C."/>
            <person name="Myridakis A.I."/>
            <person name="Kouvelis V.N."/>
        </authorList>
    </citation>
    <scope>NUCLEOTIDE SEQUENCE [LARGE SCALE GENOMIC DNA]</scope>
    <source>
        <strain evidence="2 3">ATHUM6906</strain>
    </source>
</reference>
<proteinExistence type="predicted"/>
<organism evidence="2 3">
    <name type="scientific">Cladobotryum mycophilum</name>
    <dbReference type="NCBI Taxonomy" id="491253"/>
    <lineage>
        <taxon>Eukaryota</taxon>
        <taxon>Fungi</taxon>
        <taxon>Dikarya</taxon>
        <taxon>Ascomycota</taxon>
        <taxon>Pezizomycotina</taxon>
        <taxon>Sordariomycetes</taxon>
        <taxon>Hypocreomycetidae</taxon>
        <taxon>Hypocreales</taxon>
        <taxon>Hypocreaceae</taxon>
        <taxon>Cladobotryum</taxon>
    </lineage>
</organism>
<accession>A0ABR0SHB1</accession>
<protein>
    <submittedName>
        <fullName evidence="2">Uncharacterized protein</fullName>
    </submittedName>
</protein>
<dbReference type="EMBL" id="JAVFKD010000014">
    <property type="protein sequence ID" value="KAK5991155.1"/>
    <property type="molecule type" value="Genomic_DNA"/>
</dbReference>
<comment type="caution">
    <text evidence="2">The sequence shown here is derived from an EMBL/GenBank/DDBJ whole genome shotgun (WGS) entry which is preliminary data.</text>
</comment>
<dbReference type="Proteomes" id="UP001338125">
    <property type="component" value="Unassembled WGS sequence"/>
</dbReference>
<name>A0ABR0SHB1_9HYPO</name>
<evidence type="ECO:0000313" key="2">
    <source>
        <dbReference type="EMBL" id="KAK5991155.1"/>
    </source>
</evidence>
<feature type="region of interest" description="Disordered" evidence="1">
    <location>
        <begin position="46"/>
        <end position="74"/>
    </location>
</feature>